<dbReference type="Pfam" id="PF01602">
    <property type="entry name" value="Adaptin_N"/>
    <property type="match status" value="1"/>
</dbReference>
<dbReference type="PIRSF" id="PIRSF037092">
    <property type="entry name" value="AP3_complex_delta"/>
    <property type="match status" value="1"/>
</dbReference>
<keyword evidence="3" id="KW-0813">Transport</keyword>
<organism evidence="10">
    <name type="scientific">Pneumocystis jirovecii</name>
    <name type="common">Human pneumocystis pneumonia agent</name>
    <dbReference type="NCBI Taxonomy" id="42068"/>
    <lineage>
        <taxon>Eukaryota</taxon>
        <taxon>Fungi</taxon>
        <taxon>Dikarya</taxon>
        <taxon>Ascomycota</taxon>
        <taxon>Taphrinomycotina</taxon>
        <taxon>Pneumocystomycetes</taxon>
        <taxon>Pneumocystaceae</taxon>
        <taxon>Pneumocystis</taxon>
    </lineage>
</organism>
<dbReference type="InterPro" id="IPR002553">
    <property type="entry name" value="Clathrin/coatomer_adapt-like_N"/>
</dbReference>
<dbReference type="InterPro" id="IPR017105">
    <property type="entry name" value="AP3_complex_dsu"/>
</dbReference>
<evidence type="ECO:0000259" key="8">
    <source>
        <dbReference type="Pfam" id="PF01602"/>
    </source>
</evidence>
<dbReference type="FunCoup" id="L0PB82">
    <property type="interactions" value="272"/>
</dbReference>
<keyword evidence="6 7" id="KW-0472">Membrane</keyword>
<evidence type="ECO:0000256" key="1">
    <source>
        <dbReference type="ARBA" id="ARBA00004308"/>
    </source>
</evidence>
<comment type="similarity">
    <text evidence="2">Belongs to the adaptor complexes large subunit family.</text>
</comment>
<evidence type="ECO:0000313" key="9">
    <source>
        <dbReference type="EMBL" id="CCJ29462.1"/>
    </source>
</evidence>
<dbReference type="GO" id="GO:0006896">
    <property type="term" value="P:Golgi to vacuole transport"/>
    <property type="evidence" value="ECO:0007669"/>
    <property type="project" value="TreeGrafter"/>
</dbReference>
<keyword evidence="4" id="KW-0677">Repeat</keyword>
<evidence type="ECO:0000313" key="10">
    <source>
        <dbReference type="Proteomes" id="UP000010422"/>
    </source>
</evidence>
<dbReference type="PANTHER" id="PTHR22781:SF12">
    <property type="entry name" value="AP-3 COMPLEX SUBUNIT DELTA-1"/>
    <property type="match status" value="1"/>
</dbReference>
<evidence type="ECO:0000256" key="5">
    <source>
        <dbReference type="ARBA" id="ARBA00022927"/>
    </source>
</evidence>
<dbReference type="SUPFAM" id="SSF48371">
    <property type="entry name" value="ARM repeat"/>
    <property type="match status" value="1"/>
</dbReference>
<comment type="caution">
    <text evidence="9">The sequence shown here is derived from an EMBL/GenBank/DDBJ whole genome shotgun (WGS) entry which is preliminary data.</text>
</comment>
<evidence type="ECO:0000256" key="7">
    <source>
        <dbReference type="SAM" id="Phobius"/>
    </source>
</evidence>
<dbReference type="InParanoid" id="L0PB82"/>
<sequence>MVFEKSLKDFIRGLRANKNQEKKYIQKAILECKYEVKSLDLNIKTMAILKLAYLTMFGYDMSWTSFNIIEVMSSSIFFQKRIGYMASCLSFRKDTDVLMLCTNLIKKVDLMSSNYIDIGVAINALSEITTPELSRDLLYDLCSMMNHSNPYIRKRYPDALRSTFPKICEKLEDTDESVVSATVNLAPILYKLLKTTSNNWILMKLIKIFSSMIPLEPRLIKKLLPFLTTLIQNTSAVSLRYECMNIIIFGNFLKNDSDSDMLTNSFVSKLRTFFQNTDYNLKYIVLEFEDIILEHLDDDDIDIRLQSLNLIECLVNKENLSEIVKYLMTQLLLPLDSLPKYYRSCVVEKILLVSSKDSYVNISDFEWYISVLAKLVKISKVNVYEILGVEMRNVSVRVVSSRPYAVSLFSRLLCDVDLIDSIYDPESNIGVLSFVAWIVGEYSSLLDSYYEVLENMLQPKAIPKVFINWMLKQITYWDMEKKIESLVWIQKIFFFLDKFCTSNDLDVSQRAIEFREVFRITQSVVEFSNFDSSFDDTNGSLNNFSNASYLMSFFTEVLFRMFSDNLNPVALKVQKKIPLLEDINLDDWIYSPPSLRFDYDSIFVDDESLVQKNIESFSNNFSSSEYLLQVKKSEKFRDDPFYISGDISSCPSISLEDKSEINIPIVRLEIPNILQTRRKVKQKNIHEDIVFKSVDIISDEVPENMIISDSENDNPGYLLSNKFSKSILQVDSTALQKFSMNEEERSIELLNKIEKTKKSLNNSRICENRKKYNKRKDKEKNGYESIKWVVKGIIISNFGYIIYIIVSILHFGFIFFYN</sequence>
<accession>L0PB82</accession>
<keyword evidence="7" id="KW-1133">Transmembrane helix</keyword>
<evidence type="ECO:0000256" key="6">
    <source>
        <dbReference type="ARBA" id="ARBA00023136"/>
    </source>
</evidence>
<dbReference type="InterPro" id="IPR011989">
    <property type="entry name" value="ARM-like"/>
</dbReference>
<dbReference type="GO" id="GO:0010008">
    <property type="term" value="C:endosome membrane"/>
    <property type="evidence" value="ECO:0007669"/>
    <property type="project" value="TreeGrafter"/>
</dbReference>
<dbReference type="AlphaFoldDB" id="L0PB82"/>
<feature type="transmembrane region" description="Helical" evidence="7">
    <location>
        <begin position="798"/>
        <end position="817"/>
    </location>
</feature>
<dbReference type="GO" id="GO:0006623">
    <property type="term" value="P:protein targeting to vacuole"/>
    <property type="evidence" value="ECO:0007669"/>
    <property type="project" value="TreeGrafter"/>
</dbReference>
<reference evidence="9 10" key="1">
    <citation type="journal article" date="2012" name="MBio">
        <title>De novo assembly of the Pneumocystis jirovecii genome from a single bronchoalveolar lavage fluid specimen from a patient.</title>
        <authorList>
            <person name="Cisse O.H."/>
            <person name="Pagni M."/>
            <person name="Hauser P.M."/>
        </authorList>
    </citation>
    <scope>NUCLEOTIDE SEQUENCE [LARGE SCALE GENOMIC DNA]</scope>
    <source>
        <strain evidence="9 10">SE8</strain>
    </source>
</reference>
<dbReference type="InterPro" id="IPR016024">
    <property type="entry name" value="ARM-type_fold"/>
</dbReference>
<keyword evidence="7" id="KW-0812">Transmembrane</keyword>
<name>L0PB82_PNEJI</name>
<dbReference type="PANTHER" id="PTHR22781">
    <property type="entry name" value="DELTA ADAPTIN-RELATED"/>
    <property type="match status" value="1"/>
</dbReference>
<dbReference type="STRING" id="1209962.L0PB82"/>
<protein>
    <recommendedName>
        <fullName evidence="8">Clathrin/coatomer adaptor adaptin-like N-terminal domain-containing protein</fullName>
    </recommendedName>
</protein>
<dbReference type="Gene3D" id="1.25.10.10">
    <property type="entry name" value="Leucine-rich Repeat Variant"/>
    <property type="match status" value="1"/>
</dbReference>
<feature type="domain" description="Clathrin/coatomer adaptor adaptin-like N-terminal" evidence="8">
    <location>
        <begin position="21"/>
        <end position="519"/>
    </location>
</feature>
<dbReference type="VEuPathDB" id="FungiDB:PNEJI1_001292"/>
<keyword evidence="5" id="KW-0653">Protein transport</keyword>
<comment type="subcellular location">
    <subcellularLocation>
        <location evidence="1">Endomembrane system</location>
    </subcellularLocation>
</comment>
<gene>
    <name evidence="9" type="ORF">PNEJI1_001292</name>
</gene>
<evidence type="ECO:0000256" key="4">
    <source>
        <dbReference type="ARBA" id="ARBA00022737"/>
    </source>
</evidence>
<dbReference type="GO" id="GO:0030123">
    <property type="term" value="C:AP-3 adaptor complex"/>
    <property type="evidence" value="ECO:0007669"/>
    <property type="project" value="InterPro"/>
</dbReference>
<evidence type="ECO:0000256" key="3">
    <source>
        <dbReference type="ARBA" id="ARBA00022448"/>
    </source>
</evidence>
<dbReference type="EMBL" id="CAKM01000186">
    <property type="protein sequence ID" value="CCJ29462.1"/>
    <property type="molecule type" value="Genomic_DNA"/>
</dbReference>
<evidence type="ECO:0000256" key="2">
    <source>
        <dbReference type="ARBA" id="ARBA00006613"/>
    </source>
</evidence>
<dbReference type="Proteomes" id="UP000010422">
    <property type="component" value="Unassembled WGS sequence"/>
</dbReference>
<proteinExistence type="inferred from homology"/>